<evidence type="ECO:0000259" key="1">
    <source>
        <dbReference type="PROSITE" id="PS51186"/>
    </source>
</evidence>
<dbReference type="CDD" id="cd04301">
    <property type="entry name" value="NAT_SF"/>
    <property type="match status" value="1"/>
</dbReference>
<gene>
    <name evidence="2" type="ORF">NE863_10310</name>
</gene>
<dbReference type="InterPro" id="IPR000182">
    <property type="entry name" value="GNAT_dom"/>
</dbReference>
<protein>
    <submittedName>
        <fullName evidence="2">GNAT family N-acetyltransferase</fullName>
    </submittedName>
</protein>
<dbReference type="Gene3D" id="3.40.630.30">
    <property type="match status" value="1"/>
</dbReference>
<sequence>MRIRPAVKDDHPALCAIDSVAADDLKRRADIADWIQQGCCHLIEIEGEAAAYGVLTHHFFGQAFIEMLMVGTSWRRRGLAGTLIAHFQSMSSGAKLFSSTNMSNRPMQDLLVKAGFRPSGYIDNLDENDPEIVFYSPPSRA</sequence>
<dbReference type="AlphaFoldDB" id="A0A9Q8Y5W1"/>
<dbReference type="Pfam" id="PF00583">
    <property type="entry name" value="Acetyltransf_1"/>
    <property type="match status" value="1"/>
</dbReference>
<feature type="domain" description="N-acetyltransferase" evidence="1">
    <location>
        <begin position="1"/>
        <end position="139"/>
    </location>
</feature>
<organism evidence="2 3">
    <name type="scientific">Ensifer adhaerens</name>
    <name type="common">Sinorhizobium morelense</name>
    <dbReference type="NCBI Taxonomy" id="106592"/>
    <lineage>
        <taxon>Bacteria</taxon>
        <taxon>Pseudomonadati</taxon>
        <taxon>Pseudomonadota</taxon>
        <taxon>Alphaproteobacteria</taxon>
        <taxon>Hyphomicrobiales</taxon>
        <taxon>Rhizobiaceae</taxon>
        <taxon>Sinorhizobium/Ensifer group</taxon>
        <taxon>Ensifer</taxon>
    </lineage>
</organism>
<accession>A0A9Q8Y5W1</accession>
<proteinExistence type="predicted"/>
<dbReference type="OrthoDB" id="2135706at2"/>
<dbReference type="RefSeq" id="WP_090294191.1">
    <property type="nucleotide sequence ID" value="NZ_CP084486.1"/>
</dbReference>
<dbReference type="EMBL" id="CP098807">
    <property type="protein sequence ID" value="USJ21719.1"/>
    <property type="molecule type" value="Genomic_DNA"/>
</dbReference>
<name>A0A9Q8Y5W1_ENSAD</name>
<dbReference type="InterPro" id="IPR016181">
    <property type="entry name" value="Acyl_CoA_acyltransferase"/>
</dbReference>
<dbReference type="PROSITE" id="PS51186">
    <property type="entry name" value="GNAT"/>
    <property type="match status" value="1"/>
</dbReference>
<dbReference type="Proteomes" id="UP001055460">
    <property type="component" value="Chromosome"/>
</dbReference>
<dbReference type="SUPFAM" id="SSF55729">
    <property type="entry name" value="Acyl-CoA N-acyltransferases (Nat)"/>
    <property type="match status" value="1"/>
</dbReference>
<evidence type="ECO:0000313" key="2">
    <source>
        <dbReference type="EMBL" id="USJ21719.1"/>
    </source>
</evidence>
<evidence type="ECO:0000313" key="3">
    <source>
        <dbReference type="Proteomes" id="UP001055460"/>
    </source>
</evidence>
<reference evidence="2" key="1">
    <citation type="submission" date="2022-06" db="EMBL/GenBank/DDBJ databases">
        <title>Physiological and biochemical characterization and genomic elucidation of a strain of the genus Ensifer adhaerens M8 that combines arsenic oxidation and chromium reduction.</title>
        <authorList>
            <person name="Li X."/>
            <person name="Yu c."/>
        </authorList>
    </citation>
    <scope>NUCLEOTIDE SEQUENCE</scope>
    <source>
        <strain evidence="2">M8</strain>
    </source>
</reference>
<dbReference type="GO" id="GO:0016747">
    <property type="term" value="F:acyltransferase activity, transferring groups other than amino-acyl groups"/>
    <property type="evidence" value="ECO:0007669"/>
    <property type="project" value="InterPro"/>
</dbReference>